<gene>
    <name evidence="1" type="ORF">OS125_11515</name>
</gene>
<dbReference type="Proteomes" id="UP001081709">
    <property type="component" value="Unassembled WGS sequence"/>
</dbReference>
<evidence type="ECO:0000313" key="1">
    <source>
        <dbReference type="EMBL" id="MCX7445859.1"/>
    </source>
</evidence>
<comment type="caution">
    <text evidence="1">The sequence shown here is derived from an EMBL/GenBank/DDBJ whole genome shotgun (WGS) entry which is preliminary data.</text>
</comment>
<dbReference type="EMBL" id="JAPMKV010000010">
    <property type="protein sequence ID" value="MCX7445859.1"/>
    <property type="molecule type" value="Genomic_DNA"/>
</dbReference>
<proteinExistence type="predicted"/>
<accession>A0ABT3WUF2</accession>
<evidence type="ECO:0000313" key="2">
    <source>
        <dbReference type="Proteomes" id="UP001081709"/>
    </source>
</evidence>
<dbReference type="RefSeq" id="WP_267186880.1">
    <property type="nucleotide sequence ID" value="NZ_JAPMKV010000010.1"/>
</dbReference>
<reference evidence="1" key="1">
    <citation type="submission" date="2022-11" db="EMBL/GenBank/DDBJ databases">
        <title>Corynebacterium sp. isolated from Penguins.</title>
        <authorList>
            <person name="Sedlar K."/>
            <person name="Svec P."/>
        </authorList>
    </citation>
    <scope>NUCLEOTIDE SEQUENCE</scope>
    <source>
        <strain evidence="1">P7003</strain>
    </source>
</reference>
<protein>
    <submittedName>
        <fullName evidence="1">Uncharacterized protein</fullName>
    </submittedName>
</protein>
<keyword evidence="2" id="KW-1185">Reference proteome</keyword>
<organism evidence="1 2">
    <name type="scientific">Corynebacterium pygosceleis</name>
    <dbReference type="NCBI Taxonomy" id="2800406"/>
    <lineage>
        <taxon>Bacteria</taxon>
        <taxon>Bacillati</taxon>
        <taxon>Actinomycetota</taxon>
        <taxon>Actinomycetes</taxon>
        <taxon>Mycobacteriales</taxon>
        <taxon>Corynebacteriaceae</taxon>
        <taxon>Corynebacterium</taxon>
    </lineage>
</organism>
<name>A0ABT3WUF2_9CORY</name>
<sequence>MSDLAESTAAGLHPKVAASLRRFQTGADIPRAHAYELAMAGCINRIDGTTTGFGRRVLKYLEEKK</sequence>